<keyword evidence="7" id="KW-1185">Reference proteome</keyword>
<keyword evidence="4 5" id="KW-0732">Signal</keyword>
<dbReference type="Gene3D" id="2.10.90.10">
    <property type="entry name" value="Cystine-knot cytokines"/>
    <property type="match status" value="1"/>
</dbReference>
<dbReference type="OrthoDB" id="6039075at2759"/>
<name>A0A9Q1HK43_HOLLE</name>
<evidence type="ECO:0000256" key="3">
    <source>
        <dbReference type="ARBA" id="ARBA00022525"/>
    </source>
</evidence>
<accession>A0A9Q1HK43</accession>
<organism evidence="6 7">
    <name type="scientific">Holothuria leucospilota</name>
    <name type="common">Black long sea cucumber</name>
    <name type="synonym">Mertensiothuria leucospilota</name>
    <dbReference type="NCBI Taxonomy" id="206669"/>
    <lineage>
        <taxon>Eukaryota</taxon>
        <taxon>Metazoa</taxon>
        <taxon>Echinodermata</taxon>
        <taxon>Eleutherozoa</taxon>
        <taxon>Echinozoa</taxon>
        <taxon>Holothuroidea</taxon>
        <taxon>Aspidochirotacea</taxon>
        <taxon>Aspidochirotida</taxon>
        <taxon>Holothuriidae</taxon>
        <taxon>Holothuria</taxon>
    </lineage>
</organism>
<dbReference type="Pfam" id="PF06083">
    <property type="entry name" value="IL17"/>
    <property type="match status" value="1"/>
</dbReference>
<evidence type="ECO:0000256" key="4">
    <source>
        <dbReference type="ARBA" id="ARBA00022729"/>
    </source>
</evidence>
<dbReference type="InterPro" id="IPR029034">
    <property type="entry name" value="Cystine-knot_cytokine"/>
</dbReference>
<comment type="subcellular location">
    <subcellularLocation>
        <location evidence="1">Secreted</location>
    </subcellularLocation>
</comment>
<proteinExistence type="inferred from homology"/>
<dbReference type="InterPro" id="IPR010345">
    <property type="entry name" value="IL-17_fam"/>
</dbReference>
<dbReference type="GO" id="GO:0005125">
    <property type="term" value="F:cytokine activity"/>
    <property type="evidence" value="ECO:0007669"/>
    <property type="project" value="InterPro"/>
</dbReference>
<evidence type="ECO:0000256" key="1">
    <source>
        <dbReference type="ARBA" id="ARBA00004613"/>
    </source>
</evidence>
<dbReference type="AlphaFoldDB" id="A0A9Q1HK43"/>
<comment type="similarity">
    <text evidence="2">Belongs to the IL-17 family.</text>
</comment>
<comment type="caution">
    <text evidence="6">The sequence shown here is derived from an EMBL/GenBank/DDBJ whole genome shotgun (WGS) entry which is preliminary data.</text>
</comment>
<sequence>MKPTSISCFVANLVYTFFVVTSFAESHRHSVNLIPTETNELTAKERVNRDVRSECTEPTQDELLQLLGEANVMNSLVESGNEESTRWSLLATIDRISEGTPSCTEEDLQSSSHLLSETLNLRTTCPWEYITNVNNTRYPREIPFAVCKCSSCVSETGSSFFSTNGYCQPVIEMKPVLIREECVNNQARYALHEEPVSVGCVCERDSEG</sequence>
<feature type="chain" id="PRO_5040220167" evidence="5">
    <location>
        <begin position="25"/>
        <end position="208"/>
    </location>
</feature>
<evidence type="ECO:0000313" key="6">
    <source>
        <dbReference type="EMBL" id="KAJ8047983.1"/>
    </source>
</evidence>
<dbReference type="GO" id="GO:0005576">
    <property type="term" value="C:extracellular region"/>
    <property type="evidence" value="ECO:0007669"/>
    <property type="project" value="UniProtKB-SubCell"/>
</dbReference>
<dbReference type="SUPFAM" id="SSF57501">
    <property type="entry name" value="Cystine-knot cytokines"/>
    <property type="match status" value="1"/>
</dbReference>
<gene>
    <name evidence="6" type="ORF">HOLleu_00122</name>
</gene>
<protein>
    <submittedName>
        <fullName evidence="6">Interleukin 17-like protein</fullName>
    </submittedName>
</protein>
<evidence type="ECO:0000256" key="2">
    <source>
        <dbReference type="ARBA" id="ARBA00007236"/>
    </source>
</evidence>
<evidence type="ECO:0000313" key="7">
    <source>
        <dbReference type="Proteomes" id="UP001152320"/>
    </source>
</evidence>
<feature type="signal peptide" evidence="5">
    <location>
        <begin position="1"/>
        <end position="24"/>
    </location>
</feature>
<dbReference type="Proteomes" id="UP001152320">
    <property type="component" value="Chromosome 1"/>
</dbReference>
<reference evidence="6" key="1">
    <citation type="submission" date="2021-10" db="EMBL/GenBank/DDBJ databases">
        <title>Tropical sea cucumber genome reveals ecological adaptation and Cuvierian tubules defense mechanism.</title>
        <authorList>
            <person name="Chen T."/>
        </authorList>
    </citation>
    <scope>NUCLEOTIDE SEQUENCE</scope>
    <source>
        <strain evidence="6">Nanhai2018</strain>
        <tissue evidence="6">Muscle</tissue>
    </source>
</reference>
<keyword evidence="3" id="KW-0964">Secreted</keyword>
<evidence type="ECO:0000256" key="5">
    <source>
        <dbReference type="SAM" id="SignalP"/>
    </source>
</evidence>
<dbReference type="EMBL" id="JAIZAY010000001">
    <property type="protein sequence ID" value="KAJ8047983.1"/>
    <property type="molecule type" value="Genomic_DNA"/>
</dbReference>